<feature type="domain" description="Secretion system C-terminal sorting" evidence="1">
    <location>
        <begin position="35"/>
        <end position="112"/>
    </location>
</feature>
<reference evidence="2 3" key="1">
    <citation type="submission" date="2019-05" db="EMBL/GenBank/DDBJ databases">
        <title>Dyadobacter AR-3-8 sp. nov., isolated from arctic soil.</title>
        <authorList>
            <person name="Chaudhary D.K."/>
        </authorList>
    </citation>
    <scope>NUCLEOTIDE SEQUENCE [LARGE SCALE GENOMIC DNA]</scope>
    <source>
        <strain evidence="2 3">AR-3-8</strain>
    </source>
</reference>
<dbReference type="OrthoDB" id="862563at2"/>
<keyword evidence="3" id="KW-1185">Reference proteome</keyword>
<protein>
    <submittedName>
        <fullName evidence="2">T9SS type A sorting domain-containing protein</fullName>
    </submittedName>
</protein>
<comment type="caution">
    <text evidence="2">The sequence shown here is derived from an EMBL/GenBank/DDBJ whole genome shotgun (WGS) entry which is preliminary data.</text>
</comment>
<dbReference type="EMBL" id="SZVO01000032">
    <property type="protein sequence ID" value="TKT85287.1"/>
    <property type="molecule type" value="Genomic_DNA"/>
</dbReference>
<evidence type="ECO:0000259" key="1">
    <source>
        <dbReference type="Pfam" id="PF18962"/>
    </source>
</evidence>
<accession>A0A4U6CPI0</accession>
<dbReference type="Proteomes" id="UP000304900">
    <property type="component" value="Unassembled WGS sequence"/>
</dbReference>
<organism evidence="2 3">
    <name type="scientific">Dyadobacter frigoris</name>
    <dbReference type="NCBI Taxonomy" id="2576211"/>
    <lineage>
        <taxon>Bacteria</taxon>
        <taxon>Pseudomonadati</taxon>
        <taxon>Bacteroidota</taxon>
        <taxon>Cytophagia</taxon>
        <taxon>Cytophagales</taxon>
        <taxon>Spirosomataceae</taxon>
        <taxon>Dyadobacter</taxon>
    </lineage>
</organism>
<dbReference type="AlphaFoldDB" id="A0A4U6CPI0"/>
<dbReference type="NCBIfam" id="TIGR04183">
    <property type="entry name" value="Por_Secre_tail"/>
    <property type="match status" value="1"/>
</dbReference>
<dbReference type="InterPro" id="IPR026444">
    <property type="entry name" value="Secre_tail"/>
</dbReference>
<gene>
    <name evidence="2" type="ORF">FDK13_34110</name>
</gene>
<dbReference type="Pfam" id="PF18962">
    <property type="entry name" value="Por_Secre_tail"/>
    <property type="match status" value="1"/>
</dbReference>
<proteinExistence type="predicted"/>
<evidence type="ECO:0000313" key="2">
    <source>
        <dbReference type="EMBL" id="TKT85287.1"/>
    </source>
</evidence>
<evidence type="ECO:0000313" key="3">
    <source>
        <dbReference type="Proteomes" id="UP000304900"/>
    </source>
</evidence>
<name>A0A4U6CPI0_9BACT</name>
<sequence length="114" mass="12612">MLRGTQTRCTYTLFPVDSASPLPRAFQIFRTILIPNPGTQNNTFFQVSGNDSSGETDLTILDIKGQVLYQNQRLKVKTDKQISLAKFPKLTAGLYVAKIISAGQQSTASFVIRD</sequence>